<evidence type="ECO:0000313" key="2">
    <source>
        <dbReference type="EMBL" id="KAL3810137.1"/>
    </source>
</evidence>
<accession>A0ABD3RB44</accession>
<keyword evidence="3" id="KW-1185">Reference proteome</keyword>
<reference evidence="2 3" key="1">
    <citation type="submission" date="2024-10" db="EMBL/GenBank/DDBJ databases">
        <title>Updated reference genomes for cyclostephanoid diatoms.</title>
        <authorList>
            <person name="Roberts W.R."/>
            <person name="Alverson A.J."/>
        </authorList>
    </citation>
    <scope>NUCLEOTIDE SEQUENCE [LARGE SCALE GENOMIC DNA]</scope>
    <source>
        <strain evidence="2 3">AJA228-03</strain>
    </source>
</reference>
<proteinExistence type="predicted"/>
<protein>
    <submittedName>
        <fullName evidence="2">Uncharacterized protein</fullName>
    </submittedName>
</protein>
<name>A0ABD3RB44_9STRA</name>
<comment type="caution">
    <text evidence="2">The sequence shown here is derived from an EMBL/GenBank/DDBJ whole genome shotgun (WGS) entry which is preliminary data.</text>
</comment>
<gene>
    <name evidence="2" type="ORF">ACHAXA_005286</name>
</gene>
<feature type="compositionally biased region" description="Basic and acidic residues" evidence="1">
    <location>
        <begin position="98"/>
        <end position="112"/>
    </location>
</feature>
<feature type="compositionally biased region" description="Low complexity" evidence="1">
    <location>
        <begin position="504"/>
        <end position="517"/>
    </location>
</feature>
<evidence type="ECO:0000313" key="3">
    <source>
        <dbReference type="Proteomes" id="UP001530377"/>
    </source>
</evidence>
<organism evidence="2 3">
    <name type="scientific">Cyclostephanos tholiformis</name>
    <dbReference type="NCBI Taxonomy" id="382380"/>
    <lineage>
        <taxon>Eukaryota</taxon>
        <taxon>Sar</taxon>
        <taxon>Stramenopiles</taxon>
        <taxon>Ochrophyta</taxon>
        <taxon>Bacillariophyta</taxon>
        <taxon>Coscinodiscophyceae</taxon>
        <taxon>Thalassiosirophycidae</taxon>
        <taxon>Stephanodiscales</taxon>
        <taxon>Stephanodiscaceae</taxon>
        <taxon>Cyclostephanos</taxon>
    </lineage>
</organism>
<feature type="compositionally biased region" description="Basic residues" evidence="1">
    <location>
        <begin position="413"/>
        <end position="425"/>
    </location>
</feature>
<feature type="region of interest" description="Disordered" evidence="1">
    <location>
        <begin position="94"/>
        <end position="115"/>
    </location>
</feature>
<dbReference type="AlphaFoldDB" id="A0ABD3RB44"/>
<dbReference type="EMBL" id="JALLPB020000350">
    <property type="protein sequence ID" value="KAL3810137.1"/>
    <property type="molecule type" value="Genomic_DNA"/>
</dbReference>
<feature type="region of interest" description="Disordered" evidence="1">
    <location>
        <begin position="410"/>
        <end position="526"/>
    </location>
</feature>
<dbReference type="Proteomes" id="UP001530377">
    <property type="component" value="Unassembled WGS sequence"/>
</dbReference>
<evidence type="ECO:0000256" key="1">
    <source>
        <dbReference type="SAM" id="MobiDB-lite"/>
    </source>
</evidence>
<sequence>MAAAVRRKRPRKQQRGSALTLLWIATVAALIFTLFHCASNYDPQGDLHPRLETCRLTCDERLQSAALESNVPSSLSSSSMDVLFLSRGPRQQSFFQARSDRPSDGSRTEKLKPTQQVLAATRPRRLPTLIKILTGFGDEPNWKNPSTGSVDSSAGNSKPIIARVNIPHFVAEARRRHASAIAKPLSHEETVQMAAVAAASAVWSKSLRIFGNHRMQRINSEWDAALRWIAGWDQRQQVPSSTFPPPLDGLIDVRSIRVNDSVPPDGGEATDASQEGFNSFVDDLARMLDSCISQCINDENFDDQARNHNEGPSGIDVTASTGEMGLRSFIHWIIGCSFPKLSFKQLCMASVEGITFLNKTFPFITSSVAACYIFYGLTWAPQAVFHWYSSLSYNESPGWLLEHEKEIQVAKSSRARQRKKTKRRELTKQPGGRSRSAPSNDGSKMVDCRAFKGTYGVDDLPQTNSDKAVKSAPPNDIAGTKFSSIQRTQRWHTESDSDDPAPFSTDSVSDSQGSSSTEDVPSMISCQSTSVTSFSLSPSFQPTGRHLEDPEEIPYISSLQGRSQPVLGLNSNLVSPGQLVPTQEQRDEAAKQLREFQNAQIQRLLRQRQLSMNWSDKDRSSTSTAQSGLLNVSSSHSVWNSSIALSLSSQQNKIPMPPPGLVHPSENQTLCNSCLQNQNEKGFPSHNELFLSKLLDDEEDDVKVKPPSSVRIARPISPVSSLDPSAAPFVSLSIGGAQQSISLFTKSEKDTGDAWQSIPGDISLKSSSPTRVIKGVYGGSVW</sequence>